<accession>A0AAV5IRH2</accession>
<proteinExistence type="predicted"/>
<gene>
    <name evidence="1" type="ORF">SLEP1_g14822</name>
</gene>
<dbReference type="AlphaFoldDB" id="A0AAV5IRH2"/>
<protein>
    <submittedName>
        <fullName evidence="1">Uncharacterized protein</fullName>
    </submittedName>
</protein>
<evidence type="ECO:0000313" key="2">
    <source>
        <dbReference type="Proteomes" id="UP001054252"/>
    </source>
</evidence>
<evidence type="ECO:0000313" key="1">
    <source>
        <dbReference type="EMBL" id="GKV02381.1"/>
    </source>
</evidence>
<comment type="caution">
    <text evidence="1">The sequence shown here is derived from an EMBL/GenBank/DDBJ whole genome shotgun (WGS) entry which is preliminary data.</text>
</comment>
<dbReference type="Proteomes" id="UP001054252">
    <property type="component" value="Unassembled WGS sequence"/>
</dbReference>
<name>A0AAV5IRH2_9ROSI</name>
<keyword evidence="2" id="KW-1185">Reference proteome</keyword>
<organism evidence="1 2">
    <name type="scientific">Rubroshorea leprosula</name>
    <dbReference type="NCBI Taxonomy" id="152421"/>
    <lineage>
        <taxon>Eukaryota</taxon>
        <taxon>Viridiplantae</taxon>
        <taxon>Streptophyta</taxon>
        <taxon>Embryophyta</taxon>
        <taxon>Tracheophyta</taxon>
        <taxon>Spermatophyta</taxon>
        <taxon>Magnoliopsida</taxon>
        <taxon>eudicotyledons</taxon>
        <taxon>Gunneridae</taxon>
        <taxon>Pentapetalae</taxon>
        <taxon>rosids</taxon>
        <taxon>malvids</taxon>
        <taxon>Malvales</taxon>
        <taxon>Dipterocarpaceae</taxon>
        <taxon>Rubroshorea</taxon>
    </lineage>
</organism>
<sequence length="132" mass="14869">MPSGNLKPENGVNVEEFDEKNIYRASYNLYVQCYYATCCGDACKKLPRNPVVVTIGTAERAIGLIISLTLILTMKLNIVKEMTLCFRKTSINIAKDASETFELILYVTQKNLFSIVLCNQILILAINHDFLL</sequence>
<reference evidence="1 2" key="1">
    <citation type="journal article" date="2021" name="Commun. Biol.">
        <title>The genome of Shorea leprosula (Dipterocarpaceae) highlights the ecological relevance of drought in aseasonal tropical rainforests.</title>
        <authorList>
            <person name="Ng K.K.S."/>
            <person name="Kobayashi M.J."/>
            <person name="Fawcett J.A."/>
            <person name="Hatakeyama M."/>
            <person name="Paape T."/>
            <person name="Ng C.H."/>
            <person name="Ang C.C."/>
            <person name="Tnah L.H."/>
            <person name="Lee C.T."/>
            <person name="Nishiyama T."/>
            <person name="Sese J."/>
            <person name="O'Brien M.J."/>
            <person name="Copetti D."/>
            <person name="Mohd Noor M.I."/>
            <person name="Ong R.C."/>
            <person name="Putra M."/>
            <person name="Sireger I.Z."/>
            <person name="Indrioko S."/>
            <person name="Kosugi Y."/>
            <person name="Izuno A."/>
            <person name="Isagi Y."/>
            <person name="Lee S.L."/>
            <person name="Shimizu K.K."/>
        </authorList>
    </citation>
    <scope>NUCLEOTIDE SEQUENCE [LARGE SCALE GENOMIC DNA]</scope>
    <source>
        <strain evidence="1">214</strain>
    </source>
</reference>
<dbReference type="EMBL" id="BPVZ01000018">
    <property type="protein sequence ID" value="GKV02381.1"/>
    <property type="molecule type" value="Genomic_DNA"/>
</dbReference>